<evidence type="ECO:0000256" key="11">
    <source>
        <dbReference type="SAM" id="Phobius"/>
    </source>
</evidence>
<feature type="transmembrane region" description="Helical" evidence="11">
    <location>
        <begin position="72"/>
        <end position="93"/>
    </location>
</feature>
<feature type="transmembrane region" description="Helical" evidence="11">
    <location>
        <begin position="363"/>
        <end position="382"/>
    </location>
</feature>
<dbReference type="Proteomes" id="UP000192536">
    <property type="component" value="Unassembled WGS sequence"/>
</dbReference>
<dbReference type="InterPro" id="IPR011701">
    <property type="entry name" value="MFS"/>
</dbReference>
<dbReference type="Pfam" id="PF07690">
    <property type="entry name" value="MFS_1"/>
    <property type="match status" value="1"/>
</dbReference>
<dbReference type="SUPFAM" id="SSF103473">
    <property type="entry name" value="MFS general substrate transporter"/>
    <property type="match status" value="1"/>
</dbReference>
<feature type="transmembrane region" description="Helical" evidence="11">
    <location>
        <begin position="44"/>
        <end position="60"/>
    </location>
</feature>
<dbReference type="NCBIfam" id="TIGR01272">
    <property type="entry name" value="gluP"/>
    <property type="match status" value="1"/>
</dbReference>
<keyword evidence="8 11" id="KW-0812">Transmembrane</keyword>
<feature type="transmembrane region" description="Helical" evidence="11">
    <location>
        <begin position="388"/>
        <end position="407"/>
    </location>
</feature>
<evidence type="ECO:0000256" key="1">
    <source>
        <dbReference type="ARBA" id="ARBA00003321"/>
    </source>
</evidence>
<comment type="subcellular location">
    <subcellularLocation>
        <location evidence="2">Cell inner membrane</location>
        <topology evidence="2">Multi-pass membrane protein</topology>
    </subcellularLocation>
</comment>
<comment type="caution">
    <text evidence="13">The sequence shown here is derived from an EMBL/GenBank/DDBJ whole genome shotgun (WGS) entry which is preliminary data.</text>
</comment>
<feature type="transmembrane region" description="Helical" evidence="11">
    <location>
        <begin position="189"/>
        <end position="209"/>
    </location>
</feature>
<reference evidence="13 14" key="1">
    <citation type="journal article" date="2017" name="Int. J. Syst. Evol. Microbiol.">
        <title>Rouxiella badensis sp. nov. and Rouxiella silvae sp. nov. isolated from peat bog soil in Germany and emendation of the genus description.</title>
        <authorList>
            <person name="Le Fleche-Mateos A."/>
            <person name="Kugler J.H."/>
            <person name="Hansen S.H."/>
            <person name="Syldatk C."/>
            <person name="Hausmann R."/>
            <person name="Lomprez F."/>
            <person name="Vandenbogaert M."/>
            <person name="Manuguerra J.C."/>
            <person name="Grimont P.A."/>
        </authorList>
    </citation>
    <scope>NUCLEOTIDE SEQUENCE [LARGE SCALE GENOMIC DNA]</scope>
    <source>
        <strain evidence="13 14">DSM 100043</strain>
    </source>
</reference>
<evidence type="ECO:0000256" key="8">
    <source>
        <dbReference type="ARBA" id="ARBA00022692"/>
    </source>
</evidence>
<dbReference type="InterPro" id="IPR005275">
    <property type="entry name" value="Lfuc_symporter_FucP"/>
</dbReference>
<dbReference type="InterPro" id="IPR050375">
    <property type="entry name" value="MFS_TsgA-like"/>
</dbReference>
<proteinExistence type="inferred from homology"/>
<comment type="function">
    <text evidence="1">Intake of glucose and galactose.</text>
</comment>
<dbReference type="Gene3D" id="1.20.1250.20">
    <property type="entry name" value="MFS general substrate transporter like domains"/>
    <property type="match status" value="2"/>
</dbReference>
<evidence type="ECO:0000256" key="2">
    <source>
        <dbReference type="ARBA" id="ARBA00004429"/>
    </source>
</evidence>
<feature type="transmembrane region" description="Helical" evidence="11">
    <location>
        <begin position="12"/>
        <end position="32"/>
    </location>
</feature>
<dbReference type="PROSITE" id="PS50850">
    <property type="entry name" value="MFS"/>
    <property type="match status" value="1"/>
</dbReference>
<dbReference type="GO" id="GO:0005354">
    <property type="term" value="F:galactose transmembrane transporter activity"/>
    <property type="evidence" value="ECO:0007669"/>
    <property type="project" value="InterPro"/>
</dbReference>
<feature type="transmembrane region" description="Helical" evidence="11">
    <location>
        <begin position="305"/>
        <end position="323"/>
    </location>
</feature>
<evidence type="ECO:0000256" key="3">
    <source>
        <dbReference type="ARBA" id="ARBA00009120"/>
    </source>
</evidence>
<evidence type="ECO:0000256" key="9">
    <source>
        <dbReference type="ARBA" id="ARBA00022989"/>
    </source>
</evidence>
<dbReference type="InterPro" id="IPR005964">
    <property type="entry name" value="Glc/Gal_transptr_bac"/>
</dbReference>
<dbReference type="NCBIfam" id="TIGR00885">
    <property type="entry name" value="fucP"/>
    <property type="match status" value="1"/>
</dbReference>
<evidence type="ECO:0000256" key="7">
    <source>
        <dbReference type="ARBA" id="ARBA00022597"/>
    </source>
</evidence>
<dbReference type="AlphaFoldDB" id="A0A1X0WF94"/>
<dbReference type="InterPro" id="IPR020846">
    <property type="entry name" value="MFS_dom"/>
</dbReference>
<name>A0A1X0WF94_9GAMM</name>
<evidence type="ECO:0000256" key="10">
    <source>
        <dbReference type="ARBA" id="ARBA00023136"/>
    </source>
</evidence>
<dbReference type="GO" id="GO:0005886">
    <property type="term" value="C:plasma membrane"/>
    <property type="evidence" value="ECO:0007669"/>
    <property type="project" value="UniProtKB-SubCell"/>
</dbReference>
<evidence type="ECO:0000256" key="5">
    <source>
        <dbReference type="ARBA" id="ARBA00022475"/>
    </source>
</evidence>
<feature type="transmembrane region" description="Helical" evidence="11">
    <location>
        <begin position="237"/>
        <end position="259"/>
    </location>
</feature>
<protein>
    <submittedName>
        <fullName evidence="13">L-fucose:H+ symporter permease</fullName>
    </submittedName>
</protein>
<keyword evidence="9 11" id="KW-1133">Transmembrane helix</keyword>
<keyword evidence="6" id="KW-0997">Cell inner membrane</keyword>
<feature type="transmembrane region" description="Helical" evidence="11">
    <location>
        <begin position="279"/>
        <end position="298"/>
    </location>
</feature>
<keyword evidence="4" id="KW-0813">Transport</keyword>
<keyword evidence="7" id="KW-0762">Sugar transport</keyword>
<dbReference type="STRING" id="1646377.BS640_10775"/>
<feature type="domain" description="Major facilitator superfamily (MFS) profile" evidence="12">
    <location>
        <begin position="11"/>
        <end position="414"/>
    </location>
</feature>
<evidence type="ECO:0000313" key="14">
    <source>
        <dbReference type="Proteomes" id="UP000192536"/>
    </source>
</evidence>
<dbReference type="GO" id="GO:1904659">
    <property type="term" value="P:D-glucose transmembrane transport"/>
    <property type="evidence" value="ECO:0007669"/>
    <property type="project" value="InterPro"/>
</dbReference>
<keyword evidence="14" id="KW-1185">Reference proteome</keyword>
<feature type="transmembrane region" description="Helical" evidence="11">
    <location>
        <begin position="329"/>
        <end position="351"/>
    </location>
</feature>
<keyword evidence="10 11" id="KW-0472">Membrane</keyword>
<dbReference type="EMBL" id="MRWE01000015">
    <property type="protein sequence ID" value="ORJ25478.1"/>
    <property type="molecule type" value="Genomic_DNA"/>
</dbReference>
<feature type="transmembrane region" description="Helical" evidence="11">
    <location>
        <begin position="147"/>
        <end position="169"/>
    </location>
</feature>
<dbReference type="PANTHER" id="PTHR43702:SF3">
    <property type="entry name" value="PROTEIN TSGA"/>
    <property type="match status" value="1"/>
</dbReference>
<feature type="transmembrane region" description="Helical" evidence="11">
    <location>
        <begin position="105"/>
        <end position="126"/>
    </location>
</feature>
<evidence type="ECO:0000256" key="4">
    <source>
        <dbReference type="ARBA" id="ARBA00022448"/>
    </source>
</evidence>
<evidence type="ECO:0000259" key="12">
    <source>
        <dbReference type="PROSITE" id="PS50850"/>
    </source>
</evidence>
<sequence length="414" mass="44477">MNEKSTSYKGPLALLTALFFMWGLITSLNDILVPHLKSLFELSYVQASLVQFSFFFAYFVMSYPAGKVVSKFGYKAGIIMGLLVAALGCVLFYPSASLRSYPLFLLSLFILASGLTLLQVAANPYVNSLGSADTAASRLNLTQAFNSLGTTIGPVLGGMFILSAVVLTADQISHLPAGELQHYYASESSSVQMPYLVLTAVLILIALVIKFSKLPVLSNEKEQDDGKDHSLWKKKHLVLGVIGIFAYVGAEVSIGSYLISLLERPDIASLSAVDASQKLSLYWGGAMVGRFLGSVLMTKIKANRLLAFNAMIVVLLIASAIITKGTFSMWAILCVGLFNSIMFPTIFSLALNKLGGLTGRASGVLCMGIVGGAVMPIIQAAVADHVSLLVSFVVPLVCYLYIAWYGCKGYRPTH</sequence>
<dbReference type="InterPro" id="IPR036259">
    <property type="entry name" value="MFS_trans_sf"/>
</dbReference>
<dbReference type="GO" id="GO:0015535">
    <property type="term" value="F:fucose:proton symporter activity"/>
    <property type="evidence" value="ECO:0007669"/>
    <property type="project" value="InterPro"/>
</dbReference>
<dbReference type="PANTHER" id="PTHR43702">
    <property type="entry name" value="L-FUCOSE-PROTON SYMPORTER"/>
    <property type="match status" value="1"/>
</dbReference>
<accession>A0A1X0WF94</accession>
<keyword evidence="5" id="KW-1003">Cell membrane</keyword>
<dbReference type="CDD" id="cd17394">
    <property type="entry name" value="MFS_FucP_like"/>
    <property type="match status" value="1"/>
</dbReference>
<dbReference type="GO" id="GO:0055056">
    <property type="term" value="F:D-glucose transmembrane transporter activity"/>
    <property type="evidence" value="ECO:0007669"/>
    <property type="project" value="InterPro"/>
</dbReference>
<evidence type="ECO:0000256" key="6">
    <source>
        <dbReference type="ARBA" id="ARBA00022519"/>
    </source>
</evidence>
<comment type="similarity">
    <text evidence="3">Belongs to the major facilitator superfamily. FHS transporter (TC 2.A.1.7) family.</text>
</comment>
<evidence type="ECO:0000313" key="13">
    <source>
        <dbReference type="EMBL" id="ORJ25478.1"/>
    </source>
</evidence>
<gene>
    <name evidence="13" type="ORF">BS640_10775</name>
</gene>
<dbReference type="RefSeq" id="WP_084912542.1">
    <property type="nucleotide sequence ID" value="NZ_CP049603.1"/>
</dbReference>
<organism evidence="13 14">
    <name type="scientific">Rouxiella badensis</name>
    <dbReference type="NCBI Taxonomy" id="1646377"/>
    <lineage>
        <taxon>Bacteria</taxon>
        <taxon>Pseudomonadati</taxon>
        <taxon>Pseudomonadota</taxon>
        <taxon>Gammaproteobacteria</taxon>
        <taxon>Enterobacterales</taxon>
        <taxon>Yersiniaceae</taxon>
        <taxon>Rouxiella</taxon>
    </lineage>
</organism>